<feature type="compositionally biased region" description="Gly residues" evidence="3">
    <location>
        <begin position="101"/>
        <end position="111"/>
    </location>
</feature>
<feature type="non-terminal residue" evidence="5">
    <location>
        <position position="921"/>
    </location>
</feature>
<dbReference type="PANTHER" id="PTHR14445:SF37">
    <property type="entry name" value="GRB10-INTERACTING GYF PROTEIN 1"/>
    <property type="match status" value="1"/>
</dbReference>
<feature type="compositionally biased region" description="Low complexity" evidence="3">
    <location>
        <begin position="1"/>
        <end position="11"/>
    </location>
</feature>
<dbReference type="EMBL" id="JAAWVQ010095348">
    <property type="protein sequence ID" value="MBN3280076.1"/>
    <property type="molecule type" value="Genomic_DNA"/>
</dbReference>
<gene>
    <name evidence="5" type="primary">Gigyf1_0</name>
    <name evidence="5" type="ORF">GTO93_0021000</name>
</gene>
<evidence type="ECO:0000256" key="1">
    <source>
        <dbReference type="ARBA" id="ARBA00038015"/>
    </source>
</evidence>
<feature type="domain" description="GYF" evidence="4">
    <location>
        <begin position="495"/>
        <end position="537"/>
    </location>
</feature>
<feature type="compositionally biased region" description="Basic and acidic residues" evidence="3">
    <location>
        <begin position="320"/>
        <end position="343"/>
    </location>
</feature>
<feature type="region of interest" description="Disordered" evidence="3">
    <location>
        <begin position="639"/>
        <end position="685"/>
    </location>
</feature>
<feature type="compositionally biased region" description="Acidic residues" evidence="3">
    <location>
        <begin position="273"/>
        <end position="282"/>
    </location>
</feature>
<dbReference type="InterPro" id="IPR051640">
    <property type="entry name" value="GRB10-interact_GYF"/>
</dbReference>
<feature type="region of interest" description="Disordered" evidence="3">
    <location>
        <begin position="420"/>
        <end position="448"/>
    </location>
</feature>
<evidence type="ECO:0000313" key="5">
    <source>
        <dbReference type="EMBL" id="MBN3280076.1"/>
    </source>
</evidence>
<name>A0ABS2Y1D3_POLSP</name>
<evidence type="ECO:0000256" key="2">
    <source>
        <dbReference type="SAM" id="Coils"/>
    </source>
</evidence>
<accession>A0ABS2Y1D3</accession>
<feature type="compositionally biased region" description="Basic and acidic residues" evidence="3">
    <location>
        <begin position="216"/>
        <end position="229"/>
    </location>
</feature>
<evidence type="ECO:0000313" key="6">
    <source>
        <dbReference type="Proteomes" id="UP001166093"/>
    </source>
</evidence>
<dbReference type="InterPro" id="IPR003169">
    <property type="entry name" value="GYF"/>
</dbReference>
<proteinExistence type="inferred from homology"/>
<dbReference type="SMART" id="SM00444">
    <property type="entry name" value="GYF"/>
    <property type="match status" value="1"/>
</dbReference>
<feature type="region of interest" description="Disordered" evidence="3">
    <location>
        <begin position="186"/>
        <end position="229"/>
    </location>
</feature>
<feature type="compositionally biased region" description="Low complexity" evidence="3">
    <location>
        <begin position="420"/>
        <end position="432"/>
    </location>
</feature>
<evidence type="ECO:0000256" key="3">
    <source>
        <dbReference type="SAM" id="MobiDB-lite"/>
    </source>
</evidence>
<reference evidence="5" key="1">
    <citation type="journal article" date="2021" name="Cell">
        <title>Tracing the genetic footprints of vertebrate landing in non-teleost ray-finned fishes.</title>
        <authorList>
            <person name="Bi X."/>
            <person name="Wang K."/>
            <person name="Yang L."/>
            <person name="Pan H."/>
            <person name="Jiang H."/>
            <person name="Wei Q."/>
            <person name="Fang M."/>
            <person name="Yu H."/>
            <person name="Zhu C."/>
            <person name="Cai Y."/>
            <person name="He Y."/>
            <person name="Gan X."/>
            <person name="Zeng H."/>
            <person name="Yu D."/>
            <person name="Zhu Y."/>
            <person name="Jiang H."/>
            <person name="Qiu Q."/>
            <person name="Yang H."/>
            <person name="Zhang Y.E."/>
            <person name="Wang W."/>
            <person name="Zhu M."/>
            <person name="He S."/>
            <person name="Zhang G."/>
        </authorList>
    </citation>
    <scope>NUCLEOTIDE SEQUENCE</scope>
    <source>
        <strain evidence="5">Pddl_001</strain>
    </source>
</reference>
<dbReference type="Proteomes" id="UP001166093">
    <property type="component" value="Unassembled WGS sequence"/>
</dbReference>
<feature type="compositionally biased region" description="Basic and acidic residues" evidence="3">
    <location>
        <begin position="138"/>
        <end position="151"/>
    </location>
</feature>
<feature type="region of interest" description="Disordered" evidence="3">
    <location>
        <begin position="1"/>
        <end position="21"/>
    </location>
</feature>
<dbReference type="InterPro" id="IPR035445">
    <property type="entry name" value="GYF-like_dom_sf"/>
</dbReference>
<protein>
    <submittedName>
        <fullName evidence="5">GGYF1 protein</fullName>
    </submittedName>
</protein>
<feature type="coiled-coil region" evidence="2">
    <location>
        <begin position="835"/>
        <end position="866"/>
    </location>
</feature>
<feature type="non-terminal residue" evidence="5">
    <location>
        <position position="1"/>
    </location>
</feature>
<feature type="region of interest" description="Disordered" evidence="3">
    <location>
        <begin position="261"/>
        <end position="404"/>
    </location>
</feature>
<feature type="compositionally biased region" description="Acidic residues" evidence="3">
    <location>
        <begin position="302"/>
        <end position="319"/>
    </location>
</feature>
<keyword evidence="6" id="KW-1185">Reference proteome</keyword>
<dbReference type="PANTHER" id="PTHR14445">
    <property type="entry name" value="GRB10 INTERACTING GYF PROTEIN"/>
    <property type="match status" value="1"/>
</dbReference>
<dbReference type="SUPFAM" id="SSF55277">
    <property type="entry name" value="GYF domain"/>
    <property type="match status" value="1"/>
</dbReference>
<sequence length="921" mass="100690">LRALSSGGSVTSPPPSPAMPKYKLADYRYGREEMLALYVKENKFPEEMQDKEFAAILQEEPLQPLALVPLTEEEQRNFSMSVNSVAVLRLMGKGGAAIPGGVARGRGTTRGGRGRGRGDGSFYQRSIEDSDVGFSRSGGREIHRSQSWDDRSNANTASGVVLCVSAVRLGFEEAVATGVRKEYTRSDSENWRTLREEQEEEEAAEGGGNSWRLAGVRRDDGGPRSAGWREHVGERRRKFDFDFREHGEERGARRLRVNSEGFEEDRDGLPEWCMDDEDDEMGTFDSSGAFMSLKKSSKDPIPEEQELEFQGVEEEEEEHPEGRKDSREYGSEPERKDSPEKDGQVAVCALDSAVNCPAPPSPPAVSVTPGQNSLSPGEVETPPPARPDPLDTAPPSAKGIKLPSEESGSLGLVAAQLSPGTSSILSSSPPSSAAIHFTTGGDNEDEDGMSHLQQEAEKMVASLQENSLEEERFTHTMRESRNTAAALPLSHEAAMKWFYKDPQGEIQAGYFTMTLLVKRGCDEGFQPLGEVIKMWGRVPFAPGPSPPPLLGNMDQERLKKQQELAAAALFQQLQQQQQLFQLINRCGEQGLIPPINRSMSVPDTGSLWDMHTSASQQPGRLGLSQTGQLWSPLVKARPHGVQGGVAQSGERRGPRGSPLVKARPRGVQGGVAQSGERRGPRGSPLVKARLCGLGLSGGNVSSMAGQWGSDQGAMWGAGGGHEGKNSSMGMWDEALKSQASVLRNLGLKTSRSSPSLRRKTEEEEKLLKMLQGMRSQDGFTTWSEQMLHALNSSTSTSNLDVSSIVSYLKEVESPYEVHDFIRSYLGDTLEAKEFAKQFLERRAKQKANHQRQQQQLSKEVAGLTMNFPLQDAMRGLNPSSLQAVFQSNHCSSKQAVYESDPSSKMKKKQHLGLHSDPSILG</sequence>
<comment type="similarity">
    <text evidence="1">Belongs to the GIGYF family.</text>
</comment>
<feature type="region of interest" description="Disordered" evidence="3">
    <location>
        <begin position="101"/>
        <end position="151"/>
    </location>
</feature>
<keyword evidence="2" id="KW-0175">Coiled coil</keyword>
<feature type="region of interest" description="Disordered" evidence="3">
    <location>
        <begin position="895"/>
        <end position="921"/>
    </location>
</feature>
<comment type="caution">
    <text evidence="5">The sequence shown here is derived from an EMBL/GenBank/DDBJ whole genome shotgun (WGS) entry which is preliminary data.</text>
</comment>
<evidence type="ECO:0000259" key="4">
    <source>
        <dbReference type="SMART" id="SM00444"/>
    </source>
</evidence>
<feature type="compositionally biased region" description="Basic and acidic residues" evidence="3">
    <location>
        <begin position="186"/>
        <end position="196"/>
    </location>
</feature>
<organism evidence="5 6">
    <name type="scientific">Polyodon spathula</name>
    <name type="common">North American paddlefish</name>
    <name type="synonym">Squalus spathula</name>
    <dbReference type="NCBI Taxonomy" id="7913"/>
    <lineage>
        <taxon>Eukaryota</taxon>
        <taxon>Metazoa</taxon>
        <taxon>Chordata</taxon>
        <taxon>Craniata</taxon>
        <taxon>Vertebrata</taxon>
        <taxon>Euteleostomi</taxon>
        <taxon>Actinopterygii</taxon>
        <taxon>Chondrostei</taxon>
        <taxon>Acipenseriformes</taxon>
        <taxon>Polyodontidae</taxon>
        <taxon>Polyodon</taxon>
    </lineage>
</organism>